<dbReference type="PANTHER" id="PTHR12119">
    <property type="entry name" value="UBIQUINOL-CYTOCHROME C REDUCTASE COMPLEX UBIQUINONE-BINDING PROTEIN QP-C"/>
    <property type="match status" value="1"/>
</dbReference>
<evidence type="ECO:0000256" key="11">
    <source>
        <dbReference type="RuleBase" id="RU368118"/>
    </source>
</evidence>
<evidence type="ECO:0000256" key="9">
    <source>
        <dbReference type="ARBA" id="ARBA00023128"/>
    </source>
</evidence>
<dbReference type="GO" id="GO:0005743">
    <property type="term" value="C:mitochondrial inner membrane"/>
    <property type="evidence" value="ECO:0007669"/>
    <property type="project" value="UniProtKB-SubCell"/>
</dbReference>
<dbReference type="Gene3D" id="1.20.5.210">
    <property type="entry name" value="Cytochrome b-c1 complex subunit 8"/>
    <property type="match status" value="1"/>
</dbReference>
<evidence type="ECO:0000256" key="1">
    <source>
        <dbReference type="ARBA" id="ARBA00004434"/>
    </source>
</evidence>
<evidence type="ECO:0000313" key="13">
    <source>
        <dbReference type="Proteomes" id="UP000245783"/>
    </source>
</evidence>
<comment type="subcellular location">
    <subcellularLocation>
        <location evidence="1 11">Mitochondrion inner membrane</location>
        <topology evidence="1 11">Single-pass membrane protein</topology>
    </subcellularLocation>
</comment>
<dbReference type="GO" id="GO:0006122">
    <property type="term" value="P:mitochondrial electron transport, ubiquinol to cytochrome c"/>
    <property type="evidence" value="ECO:0007669"/>
    <property type="project" value="UniProtKB-UniRule"/>
</dbReference>
<keyword evidence="10" id="KW-0472">Membrane</keyword>
<dbReference type="Pfam" id="PF02939">
    <property type="entry name" value="UcrQ"/>
    <property type="match status" value="1"/>
</dbReference>
<evidence type="ECO:0000256" key="8">
    <source>
        <dbReference type="ARBA" id="ARBA00022989"/>
    </source>
</evidence>
<keyword evidence="13" id="KW-1185">Reference proteome</keyword>
<dbReference type="AlphaFoldDB" id="A0A316VUG4"/>
<keyword evidence="7 11" id="KW-0249">Electron transport</keyword>
<keyword evidence="5" id="KW-0812">Transmembrane</keyword>
<keyword evidence="8" id="KW-1133">Transmembrane helix</keyword>
<dbReference type="RefSeq" id="XP_025368292.1">
    <property type="nucleotide sequence ID" value="XM_025511951.1"/>
</dbReference>
<dbReference type="OrthoDB" id="6683853at2759"/>
<dbReference type="FunCoup" id="A0A316VUG4">
    <property type="interactions" value="123"/>
</dbReference>
<dbReference type="EMBL" id="KZ819398">
    <property type="protein sequence ID" value="PWN41132.1"/>
    <property type="molecule type" value="Genomic_DNA"/>
</dbReference>
<dbReference type="PANTHER" id="PTHR12119:SF2">
    <property type="entry name" value="CYTOCHROME B-C1 COMPLEX SUBUNIT 8"/>
    <property type="match status" value="1"/>
</dbReference>
<dbReference type="InterPro" id="IPR036642">
    <property type="entry name" value="Cyt_bc1_su8_sf"/>
</dbReference>
<name>A0A316VUG4_9BASI</name>
<dbReference type="FunFam" id="1.20.5.210:FF:000001">
    <property type="entry name" value="Cytochrome b-c1 complex subunit 8"/>
    <property type="match status" value="1"/>
</dbReference>
<organism evidence="12 13">
    <name type="scientific">Ceraceosorus guamensis</name>
    <dbReference type="NCBI Taxonomy" id="1522189"/>
    <lineage>
        <taxon>Eukaryota</taxon>
        <taxon>Fungi</taxon>
        <taxon>Dikarya</taxon>
        <taxon>Basidiomycota</taxon>
        <taxon>Ustilaginomycotina</taxon>
        <taxon>Exobasidiomycetes</taxon>
        <taxon>Ceraceosorales</taxon>
        <taxon>Ceraceosoraceae</taxon>
        <taxon>Ceraceosorus</taxon>
    </lineage>
</organism>
<gene>
    <name evidence="12" type="ORF">IE81DRAFT_292316</name>
</gene>
<evidence type="ECO:0000256" key="5">
    <source>
        <dbReference type="ARBA" id="ARBA00022692"/>
    </source>
</evidence>
<dbReference type="SUPFAM" id="SSF81508">
    <property type="entry name" value="Ubiquinone-binding protein QP-C of cytochrome bc1 complex (Ubiquinol-cytochrome c reductase)"/>
    <property type="match status" value="1"/>
</dbReference>
<evidence type="ECO:0000256" key="2">
    <source>
        <dbReference type="ARBA" id="ARBA00007668"/>
    </source>
</evidence>
<keyword evidence="9 11" id="KW-0496">Mitochondrion</keyword>
<evidence type="ECO:0000256" key="10">
    <source>
        <dbReference type="ARBA" id="ARBA00023136"/>
    </source>
</evidence>
<dbReference type="GeneID" id="37033821"/>
<keyword evidence="3 11" id="KW-0813">Transport</keyword>
<comment type="subunit">
    <text evidence="11">Component of the ubiquinol-cytochrome c oxidoreductase (cytochrome b-c1 complex, complex III, CIII), a multisubunit enzyme composed of 3 respiratory subunits cytochrome b, cytochrome c1 and Rieske protein, 2 core protein subunits, and additional low-molecular weight protein subunits. The complex exists as an obligatory dimer and forms supercomplexes (SCs) in the inner mitochondrial membrane with cytochrome c oxidase (complex IV, CIV).</text>
</comment>
<dbReference type="STRING" id="1522189.A0A316VUG4"/>
<dbReference type="InParanoid" id="A0A316VUG4"/>
<evidence type="ECO:0000256" key="7">
    <source>
        <dbReference type="ARBA" id="ARBA00022982"/>
    </source>
</evidence>
<reference evidence="12 13" key="1">
    <citation type="journal article" date="2018" name="Mol. Biol. Evol.">
        <title>Broad Genomic Sampling Reveals a Smut Pathogenic Ancestry of the Fungal Clade Ustilaginomycotina.</title>
        <authorList>
            <person name="Kijpornyongpan T."/>
            <person name="Mondo S.J."/>
            <person name="Barry K."/>
            <person name="Sandor L."/>
            <person name="Lee J."/>
            <person name="Lipzen A."/>
            <person name="Pangilinan J."/>
            <person name="LaButti K."/>
            <person name="Hainaut M."/>
            <person name="Henrissat B."/>
            <person name="Grigoriev I.V."/>
            <person name="Spatafora J.W."/>
            <person name="Aime M.C."/>
        </authorList>
    </citation>
    <scope>NUCLEOTIDE SEQUENCE [LARGE SCALE GENOMIC DNA]</scope>
    <source>
        <strain evidence="12 13">MCA 4658</strain>
    </source>
</reference>
<evidence type="ECO:0000256" key="3">
    <source>
        <dbReference type="ARBA" id="ARBA00022448"/>
    </source>
</evidence>
<proteinExistence type="inferred from homology"/>
<evidence type="ECO:0000256" key="4">
    <source>
        <dbReference type="ARBA" id="ARBA00022660"/>
    </source>
</evidence>
<comment type="similarity">
    <text evidence="2 11">Belongs to the UQCRQ/QCR8 family.</text>
</comment>
<protein>
    <recommendedName>
        <fullName evidence="11">Cytochrome b-c1 complex subunit 8</fullName>
    </recommendedName>
    <alternativeName>
        <fullName evidence="11">Complex III subunit 8</fullName>
    </alternativeName>
</protein>
<comment type="function">
    <text evidence="11">Component of the ubiquinol-cytochrome c oxidoreductase, a multisubunit transmembrane complex that is part of the mitochondrial electron transport chain which drives oxidative phosphorylation. The complex plays an important role in the uptake of multiple carbon sources present in different host niches.</text>
</comment>
<sequence>MRPSAPVESGMPTGKKYMGWWGDFGGPKQKGLIQYSISPFQQNPMKGALHGYLFFGFKRIMARMTYFGIPFAAGYGIYSWSVAKNQFYNSKEGHRLLAEHEE</sequence>
<dbReference type="Proteomes" id="UP000245783">
    <property type="component" value="Unassembled WGS sequence"/>
</dbReference>
<keyword evidence="6 11" id="KW-0999">Mitochondrion inner membrane</keyword>
<accession>A0A316VUG4</accession>
<dbReference type="InterPro" id="IPR004205">
    <property type="entry name" value="Cyt_bc1_su8"/>
</dbReference>
<evidence type="ECO:0000256" key="6">
    <source>
        <dbReference type="ARBA" id="ARBA00022792"/>
    </source>
</evidence>
<dbReference type="GO" id="GO:0045275">
    <property type="term" value="C:respiratory chain complex III"/>
    <property type="evidence" value="ECO:0007669"/>
    <property type="project" value="UniProtKB-UniRule"/>
</dbReference>
<keyword evidence="4 11" id="KW-0679">Respiratory chain</keyword>
<evidence type="ECO:0000313" key="12">
    <source>
        <dbReference type="EMBL" id="PWN41132.1"/>
    </source>
</evidence>